<feature type="compositionally biased region" description="Polar residues" evidence="1">
    <location>
        <begin position="932"/>
        <end position="956"/>
    </location>
</feature>
<dbReference type="EMBL" id="MU150234">
    <property type="protein sequence ID" value="KAF9468122.1"/>
    <property type="molecule type" value="Genomic_DNA"/>
</dbReference>
<protein>
    <submittedName>
        <fullName evidence="2">Uncharacterized protein</fullName>
    </submittedName>
</protein>
<evidence type="ECO:0000313" key="2">
    <source>
        <dbReference type="EMBL" id="KAF9468122.1"/>
    </source>
</evidence>
<feature type="region of interest" description="Disordered" evidence="1">
    <location>
        <begin position="1123"/>
        <end position="1154"/>
    </location>
</feature>
<keyword evidence="3" id="KW-1185">Reference proteome</keyword>
<sequence length="1402" mass="147965">MSVTTADHNLVNNVLQPLTNGDDIVDVDVRHELGDASTLSKENSEVKVVLSTTKEIPADDIVAKATDAAAEALLLHLETNGDLATIPTTEASKESHEEAQLVSTVDGASNEHSILPAVEVKVESTQDALTEPSVDTVPVGDEESLDYPSVTNVGASIESEAAANSSLNDGSLDLTESDELEHAVTLVPSLEDAADASDNAGNTPPVSSNINVADTHSEQTETTMKLEDSVEVSASASFSEDAPTAEIPTITPEAAVAHSSSELEEKANTPDPELVEPTSHGDATSSLNALPTSVLESHNVPSQVAAERECLAEEIGTSKPTQVEASTPITSDVSLSQPTTITQVFAMPTEDTSILDGQEPMTVPSGGEDEVARQKIVQMHNEMGGVGNAPSLDIEEPAATSTAASTEEAPIMDPDALAQVDTRIVEDEDKKVSKGKTVVAGVTVVEESATAHERSSDVNDTPVADEVLNVEGTPPIAEKVVVEAVPVTAVEPVVEETESMEVETPATNVDVTIVEDVMQVVEEVSAKTDEAPTTEDVPAMNVEASTVEQTVIVEPEPSPTNTEAPILNPVPVIEEKVLATDLAVVEVAAIEEDPLVTNTEIPAIETETQATSAEISIVENALVEEVSTVAQPSTSEVKTPATEADVADVNAVVSTTESGQAVFEITSPPLAQEDETEAASPSPAQSETIIGEKPIETSLQNVEEDMVKGDPLIKAEVEDVPSQIGEAVVVEHNEEAAAEETRDAVTTVFVDGPSASKEHVTLEEFTNEEVTAATEEQPEAVIVNADAAEGGKDNTEKDAIPVTHSELELTIDNNLQSLASEPVGVPVVDHKEILHERSNVSDQEPPVDTDELEPSSALPTPVDESVATFHAQSTEDHKPVVAEALPDVQMTMEELPPAVPGNTIELPEEGQSAIPFDTESNVGQQVPPVKDTSPTASTESIEAPNSVTSGATSTDLPSVEEKPDFEEAVIEAHLPITDAPTEDRPGQLEDSLTKSEQEPQVEIETVHVQVEVEPQEVNPTVDELPTMVTQPNMILVHEEALTAETAIEEAKTTELTPEINYNPTIPLPIDEVSEEVPEVAQQETGEALLEVRVGAEPPASAHIEGVIVLEKELTQEALDEKVEIRSDNEAPAPDTLEDGLGANLSSETSPAPPGEIATVIKSDDLTEASLPVLSKNEQHIVDEATLFPSRMTVVQESIDVITPATAPEEALVVDQTSASEEIVDKPGQEPSADVVELNVDEHNIAPHAEDITDTVIPTPQEEDHSLTAEHAPPQEIEHIENGIEAGQVETVQEVNFGEAPATEENASTPEQPSTHVTNDQVYSSHVELATVSSTTEEAENTEEIAPATSASAVGDGPATNDIFEPPTTKDLELEFDGAEDEGQPHTGGTKVYCNSACLFVSH</sequence>
<feature type="compositionally biased region" description="Basic and acidic residues" evidence="1">
    <location>
        <begin position="215"/>
        <end position="228"/>
    </location>
</feature>
<proteinExistence type="predicted"/>
<feature type="compositionally biased region" description="Polar residues" evidence="1">
    <location>
        <begin position="199"/>
        <end position="214"/>
    </location>
</feature>
<dbReference type="Proteomes" id="UP000807353">
    <property type="component" value="Unassembled WGS sequence"/>
</dbReference>
<gene>
    <name evidence="2" type="ORF">BDZ94DRAFT_844404</name>
</gene>
<feature type="region of interest" description="Disordered" evidence="1">
    <location>
        <begin position="835"/>
        <end position="861"/>
    </location>
</feature>
<name>A0A9P5YDR1_9AGAR</name>
<reference evidence="2" key="1">
    <citation type="submission" date="2020-11" db="EMBL/GenBank/DDBJ databases">
        <authorList>
            <consortium name="DOE Joint Genome Institute"/>
            <person name="Ahrendt S."/>
            <person name="Riley R."/>
            <person name="Andreopoulos W."/>
            <person name="Labutti K."/>
            <person name="Pangilinan J."/>
            <person name="Ruiz-Duenas F.J."/>
            <person name="Barrasa J.M."/>
            <person name="Sanchez-Garcia M."/>
            <person name="Camarero S."/>
            <person name="Miyauchi S."/>
            <person name="Serrano A."/>
            <person name="Linde D."/>
            <person name="Babiker R."/>
            <person name="Drula E."/>
            <person name="Ayuso-Fernandez I."/>
            <person name="Pacheco R."/>
            <person name="Padilla G."/>
            <person name="Ferreira P."/>
            <person name="Barriuso J."/>
            <person name="Kellner H."/>
            <person name="Castanera R."/>
            <person name="Alfaro M."/>
            <person name="Ramirez L."/>
            <person name="Pisabarro A.G."/>
            <person name="Kuo A."/>
            <person name="Tritt A."/>
            <person name="Lipzen A."/>
            <person name="He G."/>
            <person name="Yan M."/>
            <person name="Ng V."/>
            <person name="Cullen D."/>
            <person name="Martin F."/>
            <person name="Rosso M.-N."/>
            <person name="Henrissat B."/>
            <person name="Hibbett D."/>
            <person name="Martinez A.T."/>
            <person name="Grigoriev I.V."/>
        </authorList>
    </citation>
    <scope>NUCLEOTIDE SEQUENCE</scope>
    <source>
        <strain evidence="2">CBS 247.69</strain>
    </source>
</reference>
<organism evidence="2 3">
    <name type="scientific">Collybia nuda</name>
    <dbReference type="NCBI Taxonomy" id="64659"/>
    <lineage>
        <taxon>Eukaryota</taxon>
        <taxon>Fungi</taxon>
        <taxon>Dikarya</taxon>
        <taxon>Basidiomycota</taxon>
        <taxon>Agaricomycotina</taxon>
        <taxon>Agaricomycetes</taxon>
        <taxon>Agaricomycetidae</taxon>
        <taxon>Agaricales</taxon>
        <taxon>Tricholomatineae</taxon>
        <taxon>Clitocybaceae</taxon>
        <taxon>Collybia</taxon>
    </lineage>
</organism>
<feature type="region of interest" description="Disordered" evidence="1">
    <location>
        <begin position="125"/>
        <end position="147"/>
    </location>
</feature>
<comment type="caution">
    <text evidence="2">The sequence shown here is derived from an EMBL/GenBank/DDBJ whole genome shotgun (WGS) entry which is preliminary data.</text>
</comment>
<evidence type="ECO:0000256" key="1">
    <source>
        <dbReference type="SAM" id="MobiDB-lite"/>
    </source>
</evidence>
<accession>A0A9P5YDR1</accession>
<feature type="region of interest" description="Disordered" evidence="1">
    <location>
        <begin position="669"/>
        <end position="695"/>
    </location>
</feature>
<feature type="region of interest" description="Disordered" evidence="1">
    <location>
        <begin position="974"/>
        <end position="1000"/>
    </location>
</feature>
<feature type="region of interest" description="Disordered" evidence="1">
    <location>
        <begin position="194"/>
        <end position="287"/>
    </location>
</feature>
<feature type="compositionally biased region" description="Low complexity" evidence="1">
    <location>
        <begin position="231"/>
        <end position="242"/>
    </location>
</feature>
<feature type="region of interest" description="Disordered" evidence="1">
    <location>
        <begin position="914"/>
        <end position="961"/>
    </location>
</feature>
<feature type="compositionally biased region" description="Basic and acidic residues" evidence="1">
    <location>
        <begin position="981"/>
        <end position="997"/>
    </location>
</feature>
<evidence type="ECO:0000313" key="3">
    <source>
        <dbReference type="Proteomes" id="UP000807353"/>
    </source>
</evidence>